<sequence>MSGLHKQLLKKHQLLNQSIELLSNVIKKFEADVMDELELATKQNFFYLLDASGLAILKDVKIARDYTIEVLNNYSQPFLANISQGQRQVLSLSFITALAQVAGGTKALEIPLFMDTPFGRLSDQHQENLIKYLPQICSQWVLLVTDKEFGPSEQNQFLESGAIGRFYELISKEAGVTEIHEVPEYEYKSGGVEHYG</sequence>
<dbReference type="OrthoDB" id="9795626at2"/>
<dbReference type="EMBL" id="BAVS01000001">
    <property type="protein sequence ID" value="GAE91083.1"/>
    <property type="molecule type" value="Genomic_DNA"/>
</dbReference>
<protein>
    <submittedName>
        <fullName evidence="1">DNA sulfur modification protein DndD</fullName>
    </submittedName>
</protein>
<dbReference type="SUPFAM" id="SSF52540">
    <property type="entry name" value="P-loop containing nucleoside triphosphate hydrolases"/>
    <property type="match status" value="1"/>
</dbReference>
<dbReference type="InterPro" id="IPR027417">
    <property type="entry name" value="P-loop_NTPase"/>
</dbReference>
<name>W4VE43_9BACI</name>
<evidence type="ECO:0000313" key="2">
    <source>
        <dbReference type="Proteomes" id="UP000019102"/>
    </source>
</evidence>
<reference evidence="1 2" key="1">
    <citation type="journal article" date="2014" name="Genome Announc.">
        <title>Draft Genome Sequence of the Boron-Tolerant and Moderately Halotolerant Bacterium Gracilibacillus boraciitolerans JCM 21714T.</title>
        <authorList>
            <person name="Ahmed I."/>
            <person name="Oshima K."/>
            <person name="Suda W."/>
            <person name="Kitamura K."/>
            <person name="Iida T."/>
            <person name="Ohmori Y."/>
            <person name="Fujiwara T."/>
            <person name="Hattori M."/>
            <person name="Ohkuma M."/>
        </authorList>
    </citation>
    <scope>NUCLEOTIDE SEQUENCE [LARGE SCALE GENOMIC DNA]</scope>
    <source>
        <strain evidence="1 2">JCM 21714</strain>
    </source>
</reference>
<dbReference type="AlphaFoldDB" id="W4VE43"/>
<dbReference type="STRING" id="1298598.JCM21714_19"/>
<accession>W4VE43</accession>
<comment type="caution">
    <text evidence="1">The sequence shown here is derived from an EMBL/GenBank/DDBJ whole genome shotgun (WGS) entry which is preliminary data.</text>
</comment>
<dbReference type="Gene3D" id="3.40.50.300">
    <property type="entry name" value="P-loop containing nucleotide triphosphate hydrolases"/>
    <property type="match status" value="1"/>
</dbReference>
<dbReference type="Proteomes" id="UP000019102">
    <property type="component" value="Unassembled WGS sequence"/>
</dbReference>
<gene>
    <name evidence="1" type="ORF">JCM21714_19</name>
</gene>
<dbReference type="eggNOG" id="COG1196">
    <property type="taxonomic scope" value="Bacteria"/>
</dbReference>
<evidence type="ECO:0000313" key="1">
    <source>
        <dbReference type="EMBL" id="GAE91083.1"/>
    </source>
</evidence>
<organism evidence="1 2">
    <name type="scientific">Gracilibacillus boraciitolerans JCM 21714</name>
    <dbReference type="NCBI Taxonomy" id="1298598"/>
    <lineage>
        <taxon>Bacteria</taxon>
        <taxon>Bacillati</taxon>
        <taxon>Bacillota</taxon>
        <taxon>Bacilli</taxon>
        <taxon>Bacillales</taxon>
        <taxon>Bacillaceae</taxon>
        <taxon>Gracilibacillus</taxon>
    </lineage>
</organism>
<proteinExistence type="predicted"/>
<dbReference type="RefSeq" id="WP_052000290.1">
    <property type="nucleotide sequence ID" value="NZ_BAVS01000001.1"/>
</dbReference>
<keyword evidence="2" id="KW-1185">Reference proteome</keyword>